<sequence length="148" mass="15727">MACSSSSPQKFIADGVFFAELNDVLMRELAEVRKTYEVGFKGLKRIGEVGVLNTLGIGEVGVLNTLDEPGKQMRSDVRIKNTSSSHVASSLLLHVPETGSHESSGDPNASDDHSDAANDASDGSSPGDDSKNEVDDADFDVFNHVDSD</sequence>
<proteinExistence type="predicted"/>
<dbReference type="EMBL" id="JACTNZ010000010">
    <property type="protein sequence ID" value="KAG5528700.1"/>
    <property type="molecule type" value="Genomic_DNA"/>
</dbReference>
<gene>
    <name evidence="2" type="ORF">RHGRI_029390</name>
</gene>
<protein>
    <submittedName>
        <fullName evidence="2">Uncharacterized protein</fullName>
    </submittedName>
</protein>
<dbReference type="AlphaFoldDB" id="A0AAV6ILF5"/>
<feature type="compositionally biased region" description="Basic and acidic residues" evidence="1">
    <location>
        <begin position="99"/>
        <end position="116"/>
    </location>
</feature>
<accession>A0AAV6ILF5</accession>
<dbReference type="Proteomes" id="UP000823749">
    <property type="component" value="Chromosome 10"/>
</dbReference>
<feature type="compositionally biased region" description="Low complexity" evidence="1">
    <location>
        <begin position="117"/>
        <end position="127"/>
    </location>
</feature>
<reference evidence="2" key="1">
    <citation type="submission" date="2020-08" db="EMBL/GenBank/DDBJ databases">
        <title>Plant Genome Project.</title>
        <authorList>
            <person name="Zhang R.-G."/>
        </authorList>
    </citation>
    <scope>NUCLEOTIDE SEQUENCE</scope>
    <source>
        <strain evidence="2">WSP0</strain>
        <tissue evidence="2">Leaf</tissue>
    </source>
</reference>
<evidence type="ECO:0000313" key="2">
    <source>
        <dbReference type="EMBL" id="KAG5528700.1"/>
    </source>
</evidence>
<evidence type="ECO:0000313" key="3">
    <source>
        <dbReference type="Proteomes" id="UP000823749"/>
    </source>
</evidence>
<keyword evidence="3" id="KW-1185">Reference proteome</keyword>
<feature type="region of interest" description="Disordered" evidence="1">
    <location>
        <begin position="90"/>
        <end position="148"/>
    </location>
</feature>
<name>A0AAV6ILF5_9ERIC</name>
<comment type="caution">
    <text evidence="2">The sequence shown here is derived from an EMBL/GenBank/DDBJ whole genome shotgun (WGS) entry which is preliminary data.</text>
</comment>
<evidence type="ECO:0000256" key="1">
    <source>
        <dbReference type="SAM" id="MobiDB-lite"/>
    </source>
</evidence>
<organism evidence="2 3">
    <name type="scientific">Rhododendron griersonianum</name>
    <dbReference type="NCBI Taxonomy" id="479676"/>
    <lineage>
        <taxon>Eukaryota</taxon>
        <taxon>Viridiplantae</taxon>
        <taxon>Streptophyta</taxon>
        <taxon>Embryophyta</taxon>
        <taxon>Tracheophyta</taxon>
        <taxon>Spermatophyta</taxon>
        <taxon>Magnoliopsida</taxon>
        <taxon>eudicotyledons</taxon>
        <taxon>Gunneridae</taxon>
        <taxon>Pentapetalae</taxon>
        <taxon>asterids</taxon>
        <taxon>Ericales</taxon>
        <taxon>Ericaceae</taxon>
        <taxon>Ericoideae</taxon>
        <taxon>Rhodoreae</taxon>
        <taxon>Rhododendron</taxon>
    </lineage>
</organism>